<evidence type="ECO:0000313" key="3">
    <source>
        <dbReference type="Proteomes" id="UP001174909"/>
    </source>
</evidence>
<keyword evidence="3" id="KW-1185">Reference proteome</keyword>
<comment type="caution">
    <text evidence="2">The sequence shown here is derived from an EMBL/GenBank/DDBJ whole genome shotgun (WGS) entry which is preliminary data.</text>
</comment>
<proteinExistence type="predicted"/>
<organism evidence="2 3">
    <name type="scientific">Geodia barretti</name>
    <name type="common">Barrett's horny sponge</name>
    <dbReference type="NCBI Taxonomy" id="519541"/>
    <lineage>
        <taxon>Eukaryota</taxon>
        <taxon>Metazoa</taxon>
        <taxon>Porifera</taxon>
        <taxon>Demospongiae</taxon>
        <taxon>Heteroscleromorpha</taxon>
        <taxon>Tetractinellida</taxon>
        <taxon>Astrophorina</taxon>
        <taxon>Geodiidae</taxon>
        <taxon>Geodia</taxon>
    </lineage>
</organism>
<feature type="region of interest" description="Disordered" evidence="1">
    <location>
        <begin position="1"/>
        <end position="32"/>
    </location>
</feature>
<feature type="compositionally biased region" description="Basic and acidic residues" evidence="1">
    <location>
        <begin position="22"/>
        <end position="32"/>
    </location>
</feature>
<evidence type="ECO:0000313" key="2">
    <source>
        <dbReference type="EMBL" id="CAI8034533.1"/>
    </source>
</evidence>
<accession>A0AA35SSF6</accession>
<protein>
    <submittedName>
        <fullName evidence="2">Uncharacterized protein</fullName>
    </submittedName>
</protein>
<evidence type="ECO:0000256" key="1">
    <source>
        <dbReference type="SAM" id="MobiDB-lite"/>
    </source>
</evidence>
<name>A0AA35SSF6_GEOBA</name>
<gene>
    <name evidence="2" type="ORF">GBAR_LOCUS19432</name>
</gene>
<dbReference type="Proteomes" id="UP001174909">
    <property type="component" value="Unassembled WGS sequence"/>
</dbReference>
<sequence length="141" mass="15843">MATKNKGQRPSEKSQPGTSSTRLEKSRKLAQKRRETYKDLMTGMMESLPFTQDVLTQLDYNSRLRLGLCFLKMKKLLEQPEGDSPKMIEAPPTAGCSSKTVVFQPGVLQELMIEVNITLNPRRSAFQECSTYRGLQGSLAL</sequence>
<dbReference type="AlphaFoldDB" id="A0AA35SSF6"/>
<reference evidence="2" key="1">
    <citation type="submission" date="2023-03" db="EMBL/GenBank/DDBJ databases">
        <authorList>
            <person name="Steffen K."/>
            <person name="Cardenas P."/>
        </authorList>
    </citation>
    <scope>NUCLEOTIDE SEQUENCE</scope>
</reference>
<dbReference type="EMBL" id="CASHTH010002737">
    <property type="protein sequence ID" value="CAI8034533.1"/>
    <property type="molecule type" value="Genomic_DNA"/>
</dbReference>